<dbReference type="GeneID" id="54280415"/>
<feature type="transmembrane region" description="Helical" evidence="1">
    <location>
        <begin position="145"/>
        <end position="167"/>
    </location>
</feature>
<gene>
    <name evidence="2" type="ORF">BU24DRAFT_329833</name>
</gene>
<keyword evidence="1" id="KW-0812">Transmembrane</keyword>
<keyword evidence="1" id="KW-0472">Membrane</keyword>
<evidence type="ECO:0000256" key="1">
    <source>
        <dbReference type="SAM" id="Phobius"/>
    </source>
</evidence>
<feature type="transmembrane region" description="Helical" evidence="1">
    <location>
        <begin position="244"/>
        <end position="264"/>
    </location>
</feature>
<evidence type="ECO:0000313" key="2">
    <source>
        <dbReference type="EMBL" id="KAF2014197.1"/>
    </source>
</evidence>
<dbReference type="Proteomes" id="UP000799778">
    <property type="component" value="Unassembled WGS sequence"/>
</dbReference>
<keyword evidence="1" id="KW-1133">Transmembrane helix</keyword>
<dbReference type="OrthoDB" id="3061561at2759"/>
<dbReference type="PANTHER" id="PTHR35043">
    <property type="entry name" value="TRANSCRIPTION FACTOR DOMAIN-CONTAINING PROTEIN"/>
    <property type="match status" value="1"/>
</dbReference>
<feature type="transmembrane region" description="Helical" evidence="1">
    <location>
        <begin position="271"/>
        <end position="288"/>
    </location>
</feature>
<evidence type="ECO:0000313" key="3">
    <source>
        <dbReference type="Proteomes" id="UP000799778"/>
    </source>
</evidence>
<name>A0A6A5XMX1_9PLEO</name>
<sequence length="289" mass="33825">GWVGGSDNRGSMDILWSCLLTMVLSSWSILCLNIPAENDSLMRQLWRKFLWTLMTLMGPEVVCQRAFGEWLVARRWTKEFEKSKLEGWSMTHSFYANMGGIVLVPRDEKPFPINAAQLHFLVRNQYIEYVPITKKAILDKNKVSGLLRFLILGQTLWFCLNCFARLYERISLTTLELSTLAFIPSAMGTFQETEWPWNKHWYYGLTFIEKVMKMKWAVLKPKSRPIERIRDDYWPKPTLKTLPVLMFFHMSYAVILVAGWNLHLPTATELLLWRIACLIQLGTIMSAWF</sequence>
<feature type="transmembrane region" description="Helical" evidence="1">
    <location>
        <begin position="14"/>
        <end position="34"/>
    </location>
</feature>
<feature type="non-terminal residue" evidence="2">
    <location>
        <position position="289"/>
    </location>
</feature>
<reference evidence="2" key="1">
    <citation type="journal article" date="2020" name="Stud. Mycol.">
        <title>101 Dothideomycetes genomes: a test case for predicting lifestyles and emergence of pathogens.</title>
        <authorList>
            <person name="Haridas S."/>
            <person name="Albert R."/>
            <person name="Binder M."/>
            <person name="Bloem J."/>
            <person name="Labutti K."/>
            <person name="Salamov A."/>
            <person name="Andreopoulos B."/>
            <person name="Baker S."/>
            <person name="Barry K."/>
            <person name="Bills G."/>
            <person name="Bluhm B."/>
            <person name="Cannon C."/>
            <person name="Castanera R."/>
            <person name="Culley D."/>
            <person name="Daum C."/>
            <person name="Ezra D."/>
            <person name="Gonzalez J."/>
            <person name="Henrissat B."/>
            <person name="Kuo A."/>
            <person name="Liang C."/>
            <person name="Lipzen A."/>
            <person name="Lutzoni F."/>
            <person name="Magnuson J."/>
            <person name="Mondo S."/>
            <person name="Nolan M."/>
            <person name="Ohm R."/>
            <person name="Pangilinan J."/>
            <person name="Park H.-J."/>
            <person name="Ramirez L."/>
            <person name="Alfaro M."/>
            <person name="Sun H."/>
            <person name="Tritt A."/>
            <person name="Yoshinaga Y."/>
            <person name="Zwiers L.-H."/>
            <person name="Turgeon B."/>
            <person name="Goodwin S."/>
            <person name="Spatafora J."/>
            <person name="Crous P."/>
            <person name="Grigoriev I."/>
        </authorList>
    </citation>
    <scope>NUCLEOTIDE SEQUENCE</scope>
    <source>
        <strain evidence="2">CBS 175.79</strain>
    </source>
</reference>
<feature type="non-terminal residue" evidence="2">
    <location>
        <position position="1"/>
    </location>
</feature>
<keyword evidence="3" id="KW-1185">Reference proteome</keyword>
<dbReference type="AlphaFoldDB" id="A0A6A5XMX1"/>
<proteinExistence type="predicted"/>
<accession>A0A6A5XMX1</accession>
<organism evidence="2 3">
    <name type="scientific">Aaosphaeria arxii CBS 175.79</name>
    <dbReference type="NCBI Taxonomy" id="1450172"/>
    <lineage>
        <taxon>Eukaryota</taxon>
        <taxon>Fungi</taxon>
        <taxon>Dikarya</taxon>
        <taxon>Ascomycota</taxon>
        <taxon>Pezizomycotina</taxon>
        <taxon>Dothideomycetes</taxon>
        <taxon>Pleosporomycetidae</taxon>
        <taxon>Pleosporales</taxon>
        <taxon>Pleosporales incertae sedis</taxon>
        <taxon>Aaosphaeria</taxon>
    </lineage>
</organism>
<dbReference type="PANTHER" id="PTHR35043:SF8">
    <property type="entry name" value="DUF4220 DOMAIN-CONTAINING PROTEIN"/>
    <property type="match status" value="1"/>
</dbReference>
<dbReference type="RefSeq" id="XP_033382536.1">
    <property type="nucleotide sequence ID" value="XM_033523018.1"/>
</dbReference>
<protein>
    <submittedName>
        <fullName evidence="2">Uncharacterized protein</fullName>
    </submittedName>
</protein>
<dbReference type="EMBL" id="ML978070">
    <property type="protein sequence ID" value="KAF2014197.1"/>
    <property type="molecule type" value="Genomic_DNA"/>
</dbReference>